<organism evidence="2 3">
    <name type="scientific">Heliocybe sulcata</name>
    <dbReference type="NCBI Taxonomy" id="5364"/>
    <lineage>
        <taxon>Eukaryota</taxon>
        <taxon>Fungi</taxon>
        <taxon>Dikarya</taxon>
        <taxon>Basidiomycota</taxon>
        <taxon>Agaricomycotina</taxon>
        <taxon>Agaricomycetes</taxon>
        <taxon>Gloeophyllales</taxon>
        <taxon>Gloeophyllaceae</taxon>
        <taxon>Heliocybe</taxon>
    </lineage>
</organism>
<name>A0A5C3MZK9_9AGAM</name>
<dbReference type="STRING" id="5364.A0A5C3MZK9"/>
<reference evidence="2 3" key="1">
    <citation type="journal article" date="2019" name="Nat. Ecol. Evol.">
        <title>Megaphylogeny resolves global patterns of mushroom evolution.</title>
        <authorList>
            <person name="Varga T."/>
            <person name="Krizsan K."/>
            <person name="Foldi C."/>
            <person name="Dima B."/>
            <person name="Sanchez-Garcia M."/>
            <person name="Sanchez-Ramirez S."/>
            <person name="Szollosi G.J."/>
            <person name="Szarkandi J.G."/>
            <person name="Papp V."/>
            <person name="Albert L."/>
            <person name="Andreopoulos W."/>
            <person name="Angelini C."/>
            <person name="Antonin V."/>
            <person name="Barry K.W."/>
            <person name="Bougher N.L."/>
            <person name="Buchanan P."/>
            <person name="Buyck B."/>
            <person name="Bense V."/>
            <person name="Catcheside P."/>
            <person name="Chovatia M."/>
            <person name="Cooper J."/>
            <person name="Damon W."/>
            <person name="Desjardin D."/>
            <person name="Finy P."/>
            <person name="Geml J."/>
            <person name="Haridas S."/>
            <person name="Hughes K."/>
            <person name="Justo A."/>
            <person name="Karasinski D."/>
            <person name="Kautmanova I."/>
            <person name="Kiss B."/>
            <person name="Kocsube S."/>
            <person name="Kotiranta H."/>
            <person name="LaButti K.M."/>
            <person name="Lechner B.E."/>
            <person name="Liimatainen K."/>
            <person name="Lipzen A."/>
            <person name="Lukacs Z."/>
            <person name="Mihaltcheva S."/>
            <person name="Morgado L.N."/>
            <person name="Niskanen T."/>
            <person name="Noordeloos M.E."/>
            <person name="Ohm R.A."/>
            <person name="Ortiz-Santana B."/>
            <person name="Ovrebo C."/>
            <person name="Racz N."/>
            <person name="Riley R."/>
            <person name="Savchenko A."/>
            <person name="Shiryaev A."/>
            <person name="Soop K."/>
            <person name="Spirin V."/>
            <person name="Szebenyi C."/>
            <person name="Tomsovsky M."/>
            <person name="Tulloss R.E."/>
            <person name="Uehling J."/>
            <person name="Grigoriev I.V."/>
            <person name="Vagvolgyi C."/>
            <person name="Papp T."/>
            <person name="Martin F.M."/>
            <person name="Miettinen O."/>
            <person name="Hibbett D.S."/>
            <person name="Nagy L.G."/>
        </authorList>
    </citation>
    <scope>NUCLEOTIDE SEQUENCE [LARGE SCALE GENOMIC DNA]</scope>
    <source>
        <strain evidence="2 3">OMC1185</strain>
    </source>
</reference>
<feature type="transmembrane region" description="Helical" evidence="1">
    <location>
        <begin position="219"/>
        <end position="243"/>
    </location>
</feature>
<dbReference type="PANTHER" id="PTHR35043:SF7">
    <property type="entry name" value="TRANSCRIPTION FACTOR DOMAIN-CONTAINING PROTEIN"/>
    <property type="match status" value="1"/>
</dbReference>
<dbReference type="PANTHER" id="PTHR35043">
    <property type="entry name" value="TRANSCRIPTION FACTOR DOMAIN-CONTAINING PROTEIN"/>
    <property type="match status" value="1"/>
</dbReference>
<accession>A0A5C3MZK9</accession>
<proteinExistence type="predicted"/>
<evidence type="ECO:0000256" key="1">
    <source>
        <dbReference type="SAM" id="Phobius"/>
    </source>
</evidence>
<protein>
    <submittedName>
        <fullName evidence="2">Uncharacterized protein</fullName>
    </submittedName>
</protein>
<dbReference type="EMBL" id="ML213515">
    <property type="protein sequence ID" value="TFK49646.1"/>
    <property type="molecule type" value="Genomic_DNA"/>
</dbReference>
<dbReference type="Proteomes" id="UP000305948">
    <property type="component" value="Unassembled WGS sequence"/>
</dbReference>
<keyword evidence="1" id="KW-0812">Transmembrane</keyword>
<keyword evidence="3" id="KW-1185">Reference proteome</keyword>
<sequence length="334" mass="37700">MNRIACNCNELEAKSNESGIKERNRHPKPWSRTHGFFALMGGYVLCYEDGKEEVLDADANHDFLDFFKSEDSCTRLTEEELADKGKKDWLSKTFAVVQTVWFVLQCIARAVEGRALSEMEVGTCAFAFFSAVTYGLWWNKPQAVKYPFKVPISRSREEHDISSVNTSANIERTEGDPGDLLRKYWADSVCDDRWYDPELKDASVPTFFSGRRSSLRDDVAIGISVAFSVVFGAIHCTAWSFTFPSHIEALLWRICALATACLPLLRLTTYVLQRRGIASVKGQSQLWMRAVTYSIVISYIAARAVLIALVFTLLRALPSSAYETVSWSLFIPHV</sequence>
<dbReference type="OrthoDB" id="9451547at2759"/>
<gene>
    <name evidence="2" type="ORF">OE88DRAFT_1632974</name>
</gene>
<feature type="transmembrane region" description="Helical" evidence="1">
    <location>
        <begin position="290"/>
        <end position="314"/>
    </location>
</feature>
<evidence type="ECO:0000313" key="2">
    <source>
        <dbReference type="EMBL" id="TFK49646.1"/>
    </source>
</evidence>
<evidence type="ECO:0000313" key="3">
    <source>
        <dbReference type="Proteomes" id="UP000305948"/>
    </source>
</evidence>
<keyword evidence="1" id="KW-1133">Transmembrane helix</keyword>
<keyword evidence="1" id="KW-0472">Membrane</keyword>
<feature type="transmembrane region" description="Helical" evidence="1">
    <location>
        <begin position="249"/>
        <end position="269"/>
    </location>
</feature>
<dbReference type="AlphaFoldDB" id="A0A5C3MZK9"/>